<proteinExistence type="predicted"/>
<dbReference type="EMBL" id="FOBS01000013">
    <property type="protein sequence ID" value="SEM38797.1"/>
    <property type="molecule type" value="Genomic_DNA"/>
</dbReference>
<evidence type="ECO:0000313" key="3">
    <source>
        <dbReference type="Proteomes" id="UP000198744"/>
    </source>
</evidence>
<evidence type="ECO:0008006" key="4">
    <source>
        <dbReference type="Google" id="ProtNLM"/>
    </source>
</evidence>
<dbReference type="InterPro" id="IPR036249">
    <property type="entry name" value="Thioredoxin-like_sf"/>
</dbReference>
<dbReference type="Gene3D" id="3.40.30.10">
    <property type="entry name" value="Glutaredoxin"/>
    <property type="match status" value="1"/>
</dbReference>
<protein>
    <recommendedName>
        <fullName evidence="4">Thioredoxin</fullName>
    </recommendedName>
</protein>
<dbReference type="AlphaFoldDB" id="A0A1H7Y0C9"/>
<dbReference type="Proteomes" id="UP000198744">
    <property type="component" value="Unassembled WGS sequence"/>
</dbReference>
<organism evidence="2 3">
    <name type="scientific">Syntrophus gentianae</name>
    <dbReference type="NCBI Taxonomy" id="43775"/>
    <lineage>
        <taxon>Bacteria</taxon>
        <taxon>Pseudomonadati</taxon>
        <taxon>Thermodesulfobacteriota</taxon>
        <taxon>Syntrophia</taxon>
        <taxon>Syntrophales</taxon>
        <taxon>Syntrophaceae</taxon>
        <taxon>Syntrophus</taxon>
    </lineage>
</organism>
<gene>
    <name evidence="2" type="ORF">SAMN04489760_1139</name>
</gene>
<feature type="transmembrane region" description="Helical" evidence="1">
    <location>
        <begin position="54"/>
        <end position="76"/>
    </location>
</feature>
<dbReference type="SUPFAM" id="SSF52833">
    <property type="entry name" value="Thioredoxin-like"/>
    <property type="match status" value="1"/>
</dbReference>
<accession>A0A1H7Y0C9</accession>
<reference evidence="2 3" key="1">
    <citation type="submission" date="2016-10" db="EMBL/GenBank/DDBJ databases">
        <authorList>
            <person name="de Groot N.N."/>
        </authorList>
    </citation>
    <scope>NUCLEOTIDE SEQUENCE [LARGE SCALE GENOMIC DNA]</scope>
    <source>
        <strain evidence="2 3">DSM 8423</strain>
    </source>
</reference>
<evidence type="ECO:0000313" key="2">
    <source>
        <dbReference type="EMBL" id="SEM38797.1"/>
    </source>
</evidence>
<sequence>MLTTPEIWNGFRYLLTPTPASILNAPRPEFYGLKERLFFTIGKATFPRLSSHRILGILLIILGYLLMNMTFSCWAATVGSAEKSRIPTIGTGPYKLYIFTDYFCGPCQALEAELDSMLQELIERNSVKITFVDLPIHRGTVLFNRYYLYAAHTAGSGRDLLRIRRELFALAGLQPPADEKKIISRFENRNIAFQVYELKPVYRELNRIIKEFNIHSTPTCVVQYSSTDIRTYSGIAQIRQGMNVLLAATARSK</sequence>
<dbReference type="STRING" id="43775.SAMN04489760_1139"/>
<dbReference type="OrthoDB" id="20261at2"/>
<keyword evidence="3" id="KW-1185">Reference proteome</keyword>
<keyword evidence="1" id="KW-1133">Transmembrane helix</keyword>
<evidence type="ECO:0000256" key="1">
    <source>
        <dbReference type="SAM" id="Phobius"/>
    </source>
</evidence>
<keyword evidence="1" id="KW-0812">Transmembrane</keyword>
<keyword evidence="1" id="KW-0472">Membrane</keyword>
<name>A0A1H7Y0C9_9BACT</name>